<keyword evidence="1" id="KW-0732">Signal</keyword>
<gene>
    <name evidence="2" type="ORF">DXT99_25035</name>
</gene>
<evidence type="ECO:0000256" key="1">
    <source>
        <dbReference type="SAM" id="SignalP"/>
    </source>
</evidence>
<dbReference type="EMBL" id="QRGR01000044">
    <property type="protein sequence ID" value="RDV11301.1"/>
    <property type="molecule type" value="Genomic_DNA"/>
</dbReference>
<dbReference type="AlphaFoldDB" id="A0A3D8L1K2"/>
<dbReference type="RefSeq" id="WP_115568334.1">
    <property type="nucleotide sequence ID" value="NZ_QRGR01000044.1"/>
</dbReference>
<comment type="caution">
    <text evidence="2">The sequence shown here is derived from an EMBL/GenBank/DDBJ whole genome shotgun (WGS) entry which is preliminary data.</text>
</comment>
<dbReference type="Proteomes" id="UP000256708">
    <property type="component" value="Unassembled WGS sequence"/>
</dbReference>
<feature type="signal peptide" evidence="1">
    <location>
        <begin position="1"/>
        <end position="26"/>
    </location>
</feature>
<organism evidence="2 3">
    <name type="scientific">Pontibacter diazotrophicus</name>
    <dbReference type="NCBI Taxonomy" id="1400979"/>
    <lineage>
        <taxon>Bacteria</taxon>
        <taxon>Pseudomonadati</taxon>
        <taxon>Bacteroidota</taxon>
        <taxon>Cytophagia</taxon>
        <taxon>Cytophagales</taxon>
        <taxon>Hymenobacteraceae</taxon>
        <taxon>Pontibacter</taxon>
    </lineage>
</organism>
<evidence type="ECO:0000313" key="2">
    <source>
        <dbReference type="EMBL" id="RDV11301.1"/>
    </source>
</evidence>
<protein>
    <submittedName>
        <fullName evidence="2">Uncharacterized protein</fullName>
    </submittedName>
</protein>
<reference evidence="3" key="1">
    <citation type="submission" date="2018-08" db="EMBL/GenBank/DDBJ databases">
        <authorList>
            <person name="Liu Z.-W."/>
            <person name="Du Z.-J."/>
        </authorList>
    </citation>
    <scope>NUCLEOTIDE SEQUENCE [LARGE SCALE GENOMIC DNA]</scope>
    <source>
        <strain evidence="3">H4X</strain>
    </source>
</reference>
<dbReference type="OrthoDB" id="9970445at2"/>
<name>A0A3D8L1K2_9BACT</name>
<feature type="chain" id="PRO_5017764631" evidence="1">
    <location>
        <begin position="27"/>
        <end position="122"/>
    </location>
</feature>
<evidence type="ECO:0000313" key="3">
    <source>
        <dbReference type="Proteomes" id="UP000256708"/>
    </source>
</evidence>
<keyword evidence="3" id="KW-1185">Reference proteome</keyword>
<accession>A0A3D8L1K2</accession>
<proteinExistence type="predicted"/>
<sequence length="122" mass="12962">MKNLKVAFAMVAVAMFTFLSANDAKAQQNANVGQAVAGLINVNIGAVQVDVELDNVLNDFTLVNVEDVLNDAEINILNNVLNNSPILSNNSEILTNLLRDADIIEDNQVVVGVLSGGSLLIQ</sequence>